<dbReference type="Pfam" id="PF21666">
    <property type="entry name" value="DUF4246_N"/>
    <property type="match status" value="1"/>
</dbReference>
<name>A0A0U5FWP7_ASPCI</name>
<dbReference type="InterPro" id="IPR049207">
    <property type="entry name" value="DUF4246_N"/>
</dbReference>
<evidence type="ECO:0000259" key="1">
    <source>
        <dbReference type="Pfam" id="PF14033"/>
    </source>
</evidence>
<accession>A0A0U5FWP7</accession>
<dbReference type="PANTHER" id="PTHR33119">
    <property type="entry name" value="IFI3P"/>
    <property type="match status" value="1"/>
</dbReference>
<dbReference type="Proteomes" id="UP000054771">
    <property type="component" value="Unassembled WGS sequence"/>
</dbReference>
<evidence type="ECO:0000259" key="2">
    <source>
        <dbReference type="Pfam" id="PF21666"/>
    </source>
</evidence>
<feature type="domain" description="DUF4246" evidence="1">
    <location>
        <begin position="101"/>
        <end position="212"/>
    </location>
</feature>
<dbReference type="OMA" id="WHITLRE"/>
<dbReference type="STRING" id="454130.A0A0U5FWP7"/>
<evidence type="ECO:0000313" key="4">
    <source>
        <dbReference type="Proteomes" id="UP000054771"/>
    </source>
</evidence>
<dbReference type="EMBL" id="CDMC01000004">
    <property type="protein sequence ID" value="CEL03968.1"/>
    <property type="molecule type" value="Genomic_DNA"/>
</dbReference>
<dbReference type="AlphaFoldDB" id="A0A0U5FWP7"/>
<keyword evidence="4" id="KW-1185">Reference proteome</keyword>
<dbReference type="InterPro" id="IPR049192">
    <property type="entry name" value="DUF4246_C"/>
</dbReference>
<dbReference type="Pfam" id="PF14033">
    <property type="entry name" value="DUF4246"/>
    <property type="match status" value="1"/>
</dbReference>
<protein>
    <submittedName>
        <fullName evidence="3">Uncharacterized protein</fullName>
    </submittedName>
</protein>
<organism evidence="3 4">
    <name type="scientific">Aspergillus calidoustus</name>
    <dbReference type="NCBI Taxonomy" id="454130"/>
    <lineage>
        <taxon>Eukaryota</taxon>
        <taxon>Fungi</taxon>
        <taxon>Dikarya</taxon>
        <taxon>Ascomycota</taxon>
        <taxon>Pezizomycotina</taxon>
        <taxon>Eurotiomycetes</taxon>
        <taxon>Eurotiomycetidae</taxon>
        <taxon>Eurotiales</taxon>
        <taxon>Aspergillaceae</taxon>
        <taxon>Aspergillus</taxon>
        <taxon>Aspergillus subgen. Nidulantes</taxon>
    </lineage>
</organism>
<feature type="domain" description="DUF4246" evidence="2">
    <location>
        <begin position="28"/>
        <end position="80"/>
    </location>
</feature>
<dbReference type="PANTHER" id="PTHR33119:SF1">
    <property type="entry name" value="FE2OG DIOXYGENASE DOMAIN-CONTAINING PROTEIN"/>
    <property type="match status" value="1"/>
</dbReference>
<dbReference type="OrthoDB" id="415532at2759"/>
<reference evidence="4" key="1">
    <citation type="journal article" date="2016" name="Genome Announc.">
        <title>Draft genome sequences of fungus Aspergillus calidoustus.</title>
        <authorList>
            <person name="Horn F."/>
            <person name="Linde J."/>
            <person name="Mattern D.J."/>
            <person name="Walther G."/>
            <person name="Guthke R."/>
            <person name="Scherlach K."/>
            <person name="Martin K."/>
            <person name="Brakhage A.A."/>
            <person name="Petzke L."/>
            <person name="Valiante V."/>
        </authorList>
    </citation>
    <scope>NUCLEOTIDE SEQUENCE [LARGE SCALE GENOMIC DNA]</scope>
    <source>
        <strain evidence="4">SF006504</strain>
    </source>
</reference>
<sequence length="218" mass="25023">MLHIIKAICKSRWAVDLVKGHGADAVFTFPSSLNATQLGGAWHITLRELMMFWVLDEITDKKDWETKMFNDEIVSNWKEDCWRLFVAYWAQQEGLGELTDRSWQWVMHELRYRAKQRGEHGKHAPIPVFETDVVESDYAVPVSLKEALRAAVSVLENVPEAGKDYHPWANEQVLDLIHPSLFLLVFRLSRVMVDVQLSVSQGITLAGKGEVINHVRDN</sequence>
<proteinExistence type="predicted"/>
<dbReference type="InterPro" id="IPR025340">
    <property type="entry name" value="DUF4246"/>
</dbReference>
<evidence type="ECO:0000313" key="3">
    <source>
        <dbReference type="EMBL" id="CEL03968.1"/>
    </source>
</evidence>
<gene>
    <name evidence="3" type="ORF">ASPCAL05103</name>
</gene>